<dbReference type="CDD" id="cd06261">
    <property type="entry name" value="TM_PBP2"/>
    <property type="match status" value="1"/>
</dbReference>
<feature type="transmembrane region" description="Helical" evidence="7">
    <location>
        <begin position="18"/>
        <end position="36"/>
    </location>
</feature>
<keyword evidence="2" id="KW-0813">Transport</keyword>
<gene>
    <name evidence="10" type="ORF">BCR21_07405</name>
</gene>
<keyword evidence="3" id="KW-1003">Cell membrane</keyword>
<evidence type="ECO:0000256" key="4">
    <source>
        <dbReference type="ARBA" id="ARBA00022692"/>
    </source>
</evidence>
<feature type="domain" description="ABC transmembrane type-1" evidence="8">
    <location>
        <begin position="123"/>
        <end position="312"/>
    </location>
</feature>
<evidence type="ECO:0000256" key="6">
    <source>
        <dbReference type="ARBA" id="ARBA00023136"/>
    </source>
</evidence>
<evidence type="ECO:0000313" key="11">
    <source>
        <dbReference type="Proteomes" id="UP000094068"/>
    </source>
</evidence>
<evidence type="ECO:0000256" key="3">
    <source>
        <dbReference type="ARBA" id="ARBA00022475"/>
    </source>
</evidence>
<keyword evidence="5 7" id="KW-1133">Transmembrane helix</keyword>
<evidence type="ECO:0000313" key="10">
    <source>
        <dbReference type="EMBL" id="OEG12056.1"/>
    </source>
</evidence>
<dbReference type="EMBL" id="MIJZ01000012">
    <property type="protein sequence ID" value="OEG12056.1"/>
    <property type="molecule type" value="Genomic_DNA"/>
</dbReference>
<feature type="transmembrane region" description="Helical" evidence="7">
    <location>
        <begin position="250"/>
        <end position="274"/>
    </location>
</feature>
<dbReference type="InterPro" id="IPR035906">
    <property type="entry name" value="MetI-like_sf"/>
</dbReference>
<evidence type="ECO:0000256" key="7">
    <source>
        <dbReference type="SAM" id="Phobius"/>
    </source>
</evidence>
<dbReference type="Pfam" id="PF19300">
    <property type="entry name" value="BPD_transp_1_N"/>
    <property type="match status" value="1"/>
</dbReference>
<dbReference type="GO" id="GO:0055085">
    <property type="term" value="P:transmembrane transport"/>
    <property type="evidence" value="ECO:0007669"/>
    <property type="project" value="InterPro"/>
</dbReference>
<keyword evidence="4 7" id="KW-0812">Transmembrane</keyword>
<comment type="subcellular location">
    <subcellularLocation>
        <location evidence="1">Cell membrane</location>
        <topology evidence="1">Multi-pass membrane protein</topology>
    </subcellularLocation>
</comment>
<comment type="caution">
    <text evidence="10">The sequence shown here is derived from an EMBL/GenBank/DDBJ whole genome shotgun (WGS) entry which is preliminary data.</text>
</comment>
<evidence type="ECO:0000259" key="9">
    <source>
        <dbReference type="Pfam" id="PF19300"/>
    </source>
</evidence>
<dbReference type="GO" id="GO:0005886">
    <property type="term" value="C:plasma membrane"/>
    <property type="evidence" value="ECO:0007669"/>
    <property type="project" value="UniProtKB-SubCell"/>
</dbReference>
<dbReference type="Proteomes" id="UP000094068">
    <property type="component" value="Unassembled WGS sequence"/>
</dbReference>
<feature type="transmembrane region" description="Helical" evidence="7">
    <location>
        <begin position="144"/>
        <end position="164"/>
    </location>
</feature>
<feature type="transmembrane region" description="Helical" evidence="7">
    <location>
        <begin position="170"/>
        <end position="193"/>
    </location>
</feature>
<proteinExistence type="predicted"/>
<evidence type="ECO:0000256" key="1">
    <source>
        <dbReference type="ARBA" id="ARBA00004651"/>
    </source>
</evidence>
<name>A0A1E5GH52_9ENTE</name>
<sequence>MGSWMEMIKAIIKNCGKILLLLFLVTFIPFFLLTYLSNDPAEVALRVQTITPTEQNVRQMRSELGLDQPFFVRYVEWIRHALKGDLGKSYATGKNIMGMISEALPYTLFLAIVTLIIVFATCLVLGILAANYQNHWTEKTLRMITFILDAIPSFWLGLLLIFLFSIKLNWFPTGGAVGLVSVFLPALTLSLAYSSSYIRLIRNDLLQNKQLPYVDYYFTRGFSKRAITKHLLKNSLRSSIVSIGVSIPRLIAGSVIIESVFAWPGMGLLCIIAIRNRDLPVLQAYIVIMSLFFISSSLLIDLLIKRIDPRLRERGR</sequence>
<evidence type="ECO:0000259" key="8">
    <source>
        <dbReference type="Pfam" id="PF00528"/>
    </source>
</evidence>
<accession>A0A1E5GH52</accession>
<dbReference type="SUPFAM" id="SSF161098">
    <property type="entry name" value="MetI-like"/>
    <property type="match status" value="1"/>
</dbReference>
<dbReference type="Pfam" id="PF00528">
    <property type="entry name" value="BPD_transp_1"/>
    <property type="match status" value="1"/>
</dbReference>
<keyword evidence="6 7" id="KW-0472">Membrane</keyword>
<feature type="domain" description="ABC transporter type 1 GsiC-like N-terminal" evidence="9">
    <location>
        <begin position="7"/>
        <end position="111"/>
    </location>
</feature>
<dbReference type="InterPro" id="IPR000515">
    <property type="entry name" value="MetI-like"/>
</dbReference>
<protein>
    <submittedName>
        <fullName evidence="10">Uncharacterized protein</fullName>
    </submittedName>
</protein>
<evidence type="ECO:0000256" key="2">
    <source>
        <dbReference type="ARBA" id="ARBA00022448"/>
    </source>
</evidence>
<dbReference type="Gene3D" id="1.10.3720.10">
    <property type="entry name" value="MetI-like"/>
    <property type="match status" value="1"/>
</dbReference>
<dbReference type="PANTHER" id="PTHR43163:SF6">
    <property type="entry name" value="DIPEPTIDE TRANSPORT SYSTEM PERMEASE PROTEIN DPPB-RELATED"/>
    <property type="match status" value="1"/>
</dbReference>
<keyword evidence="11" id="KW-1185">Reference proteome</keyword>
<dbReference type="PANTHER" id="PTHR43163">
    <property type="entry name" value="DIPEPTIDE TRANSPORT SYSTEM PERMEASE PROTEIN DPPB-RELATED"/>
    <property type="match status" value="1"/>
</dbReference>
<dbReference type="STRING" id="903984.BCR21_07405"/>
<evidence type="ECO:0000256" key="5">
    <source>
        <dbReference type="ARBA" id="ARBA00022989"/>
    </source>
</evidence>
<dbReference type="AlphaFoldDB" id="A0A1E5GH52"/>
<feature type="transmembrane region" description="Helical" evidence="7">
    <location>
        <begin position="280"/>
        <end position="304"/>
    </location>
</feature>
<organism evidence="10 11">
    <name type="scientific">Enterococcus ureasiticus</name>
    <dbReference type="NCBI Taxonomy" id="903984"/>
    <lineage>
        <taxon>Bacteria</taxon>
        <taxon>Bacillati</taxon>
        <taxon>Bacillota</taxon>
        <taxon>Bacilli</taxon>
        <taxon>Lactobacillales</taxon>
        <taxon>Enterococcaceae</taxon>
        <taxon>Enterococcus</taxon>
    </lineage>
</organism>
<feature type="transmembrane region" description="Helical" evidence="7">
    <location>
        <begin position="106"/>
        <end position="132"/>
    </location>
</feature>
<reference evidence="11" key="1">
    <citation type="submission" date="2016-09" db="EMBL/GenBank/DDBJ databases">
        <authorList>
            <person name="Gulvik C.A."/>
        </authorList>
    </citation>
    <scope>NUCLEOTIDE SEQUENCE [LARGE SCALE GENOMIC DNA]</scope>
    <source>
        <strain evidence="11">DSM 23328</strain>
    </source>
</reference>
<dbReference type="InterPro" id="IPR045621">
    <property type="entry name" value="BPD_transp_1_N"/>
</dbReference>